<dbReference type="AlphaFoldDB" id="A0A1Y3B9I3"/>
<reference evidence="3 4" key="1">
    <citation type="submission" date="2017-03" db="EMBL/GenBank/DDBJ databases">
        <title>Genome Survey of Euroglyphus maynei.</title>
        <authorList>
            <person name="Arlian L.G."/>
            <person name="Morgan M.S."/>
            <person name="Rider S.D."/>
        </authorList>
    </citation>
    <scope>NUCLEOTIDE SEQUENCE [LARGE SCALE GENOMIC DNA]</scope>
    <source>
        <strain evidence="3">Arlian Lab</strain>
        <tissue evidence="3">Whole body</tissue>
    </source>
</reference>
<dbReference type="GO" id="GO:0005634">
    <property type="term" value="C:nucleus"/>
    <property type="evidence" value="ECO:0007669"/>
    <property type="project" value="TreeGrafter"/>
</dbReference>
<name>A0A1Y3B9I3_EURMA</name>
<evidence type="ECO:0000313" key="3">
    <source>
        <dbReference type="EMBL" id="OTF77550.1"/>
    </source>
</evidence>
<protein>
    <submittedName>
        <fullName evidence="3">Uncharacterized protein</fullName>
    </submittedName>
</protein>
<sequence length="74" mass="8549">MADKFKENYFRCSPPTNVKCSDLEKEFWRIVSTPFENVVCVEYGADLYTNDYGSGFPTTKNIASIPDDKKVWKI</sequence>
<keyword evidence="2" id="KW-0408">Iron</keyword>
<proteinExistence type="predicted"/>
<organism evidence="3 4">
    <name type="scientific">Euroglyphus maynei</name>
    <name type="common">Mayne's house dust mite</name>
    <dbReference type="NCBI Taxonomy" id="6958"/>
    <lineage>
        <taxon>Eukaryota</taxon>
        <taxon>Metazoa</taxon>
        <taxon>Ecdysozoa</taxon>
        <taxon>Arthropoda</taxon>
        <taxon>Chelicerata</taxon>
        <taxon>Arachnida</taxon>
        <taxon>Acari</taxon>
        <taxon>Acariformes</taxon>
        <taxon>Sarcoptiformes</taxon>
        <taxon>Astigmata</taxon>
        <taxon>Psoroptidia</taxon>
        <taxon>Analgoidea</taxon>
        <taxon>Pyroglyphidae</taxon>
        <taxon>Pyroglyphinae</taxon>
        <taxon>Euroglyphus</taxon>
    </lineage>
</organism>
<dbReference type="GO" id="GO:0006355">
    <property type="term" value="P:regulation of DNA-templated transcription"/>
    <property type="evidence" value="ECO:0007669"/>
    <property type="project" value="TreeGrafter"/>
</dbReference>
<comment type="caution">
    <text evidence="3">The sequence shown here is derived from an EMBL/GenBank/DDBJ whole genome shotgun (WGS) entry which is preliminary data.</text>
</comment>
<evidence type="ECO:0000256" key="1">
    <source>
        <dbReference type="ARBA" id="ARBA00022723"/>
    </source>
</evidence>
<dbReference type="PANTHER" id="PTHR10694">
    <property type="entry name" value="LYSINE-SPECIFIC DEMETHYLASE"/>
    <property type="match status" value="1"/>
</dbReference>
<keyword evidence="4" id="KW-1185">Reference proteome</keyword>
<evidence type="ECO:0000313" key="4">
    <source>
        <dbReference type="Proteomes" id="UP000194236"/>
    </source>
</evidence>
<dbReference type="GO" id="GO:0034647">
    <property type="term" value="F:histone H3K4me/H3K4me2/H3K4me3 demethylase activity"/>
    <property type="evidence" value="ECO:0007669"/>
    <property type="project" value="TreeGrafter"/>
</dbReference>
<dbReference type="PANTHER" id="PTHR10694:SF33">
    <property type="entry name" value="LYSINE-SPECIFIC DEMETHYLASE 5"/>
    <property type="match status" value="1"/>
</dbReference>
<dbReference type="EMBL" id="MUJZ01032080">
    <property type="protein sequence ID" value="OTF77550.1"/>
    <property type="molecule type" value="Genomic_DNA"/>
</dbReference>
<dbReference type="GO" id="GO:0000785">
    <property type="term" value="C:chromatin"/>
    <property type="evidence" value="ECO:0007669"/>
    <property type="project" value="TreeGrafter"/>
</dbReference>
<dbReference type="OrthoDB" id="1678912at2759"/>
<keyword evidence="1" id="KW-0479">Metal-binding</keyword>
<gene>
    <name evidence="3" type="ORF">BLA29_015027</name>
</gene>
<accession>A0A1Y3B9I3</accession>
<evidence type="ECO:0000256" key="2">
    <source>
        <dbReference type="ARBA" id="ARBA00023004"/>
    </source>
</evidence>
<dbReference type="Proteomes" id="UP000194236">
    <property type="component" value="Unassembled WGS sequence"/>
</dbReference>
<dbReference type="GO" id="GO:0046872">
    <property type="term" value="F:metal ion binding"/>
    <property type="evidence" value="ECO:0007669"/>
    <property type="project" value="UniProtKB-KW"/>
</dbReference>
<dbReference type="Gene3D" id="2.60.120.650">
    <property type="entry name" value="Cupin"/>
    <property type="match status" value="1"/>
</dbReference>